<dbReference type="KEGG" id="oxy:HCG48_14020"/>
<dbReference type="Pfam" id="PF13579">
    <property type="entry name" value="Glyco_trans_4_4"/>
    <property type="match status" value="1"/>
</dbReference>
<dbReference type="PANTHER" id="PTHR45947:SF3">
    <property type="entry name" value="SULFOQUINOVOSYL TRANSFERASE SQD2"/>
    <property type="match status" value="1"/>
</dbReference>
<evidence type="ECO:0000259" key="2">
    <source>
        <dbReference type="Pfam" id="PF13579"/>
    </source>
</evidence>
<evidence type="ECO:0000313" key="3">
    <source>
        <dbReference type="EMBL" id="QIZ71563.1"/>
    </source>
</evidence>
<protein>
    <submittedName>
        <fullName evidence="3">Glycosyltransferase family 4 protein</fullName>
    </submittedName>
</protein>
<dbReference type="Proteomes" id="UP000500857">
    <property type="component" value="Chromosome"/>
</dbReference>
<accession>A0A6H1U0M4</accession>
<organism evidence="3 4">
    <name type="scientific">Oxynema aestuarii AP17</name>
    <dbReference type="NCBI Taxonomy" id="2064643"/>
    <lineage>
        <taxon>Bacteria</taxon>
        <taxon>Bacillati</taxon>
        <taxon>Cyanobacteriota</taxon>
        <taxon>Cyanophyceae</taxon>
        <taxon>Oscillatoriophycideae</taxon>
        <taxon>Oscillatoriales</taxon>
        <taxon>Oscillatoriaceae</taxon>
        <taxon>Oxynema</taxon>
        <taxon>Oxynema aestuarii</taxon>
    </lineage>
</organism>
<reference evidence="3 4" key="1">
    <citation type="submission" date="2020-04" db="EMBL/GenBank/DDBJ databases">
        <authorList>
            <person name="Basu S."/>
            <person name="Maruthanayagam V."/>
            <person name="Chakraborty S."/>
            <person name="Pramanik A."/>
            <person name="Mukherjee J."/>
            <person name="Brink B."/>
        </authorList>
    </citation>
    <scope>NUCLEOTIDE SEQUENCE [LARGE SCALE GENOMIC DNA]</scope>
    <source>
        <strain evidence="3 4">AP17</strain>
    </source>
</reference>
<sequence length="376" mass="43197">MAKRVILLTNFIPPYRLPLYRALADRVGDLQVAISTPMEANRNWTPNWEGLNVKVQKNLTLRRKWRHPHGFSEDIYVHIPYDTLSLLADYRPDVIISGEMGLRTLQAALYRRFHPESPLILWATVSEYSERGRGKLRDRLRRWLVPQADALLVNGKSGARYVRQFGIRDEQLFYAPYTTNIEPFLQVPLSRNGDRAYRLLYVGQFLERKGMIPLFSALKRYAERHSQRQLELILVGDGPLRPQLERETIPDNLTLNWIGHVDYGKLPEIYAQAGMFLFPTLADEWGLVTNEAMAAGLPVLGSLYGQSVEELVEEGKTGWTFRPDRPEELDRALERALATPPEALEQMRVSARDRIASITPERVADRMVEAIEFVSS</sequence>
<keyword evidence="3" id="KW-0808">Transferase</keyword>
<dbReference type="AlphaFoldDB" id="A0A6H1U0M4"/>
<proteinExistence type="predicted"/>
<dbReference type="PANTHER" id="PTHR45947">
    <property type="entry name" value="SULFOQUINOVOSYL TRANSFERASE SQD2"/>
    <property type="match status" value="1"/>
</dbReference>
<feature type="domain" description="Glycosyl transferase family 1" evidence="1">
    <location>
        <begin position="197"/>
        <end position="352"/>
    </location>
</feature>
<dbReference type="SUPFAM" id="SSF53756">
    <property type="entry name" value="UDP-Glycosyltransferase/glycogen phosphorylase"/>
    <property type="match status" value="1"/>
</dbReference>
<evidence type="ECO:0000259" key="1">
    <source>
        <dbReference type="Pfam" id="PF00534"/>
    </source>
</evidence>
<dbReference type="GO" id="GO:0016757">
    <property type="term" value="F:glycosyltransferase activity"/>
    <property type="evidence" value="ECO:0007669"/>
    <property type="project" value="InterPro"/>
</dbReference>
<evidence type="ECO:0000313" key="4">
    <source>
        <dbReference type="Proteomes" id="UP000500857"/>
    </source>
</evidence>
<dbReference type="RefSeq" id="WP_168569715.1">
    <property type="nucleotide sequence ID" value="NZ_CP051167.1"/>
</dbReference>
<dbReference type="CDD" id="cd03801">
    <property type="entry name" value="GT4_PimA-like"/>
    <property type="match status" value="1"/>
</dbReference>
<gene>
    <name evidence="3" type="ORF">HCG48_14020</name>
</gene>
<feature type="domain" description="Glycosyltransferase subfamily 4-like N-terminal" evidence="2">
    <location>
        <begin position="15"/>
        <end position="177"/>
    </location>
</feature>
<dbReference type="Pfam" id="PF00534">
    <property type="entry name" value="Glycos_transf_1"/>
    <property type="match status" value="1"/>
</dbReference>
<dbReference type="InterPro" id="IPR028098">
    <property type="entry name" value="Glyco_trans_4-like_N"/>
</dbReference>
<dbReference type="InterPro" id="IPR050194">
    <property type="entry name" value="Glycosyltransferase_grp1"/>
</dbReference>
<dbReference type="InterPro" id="IPR001296">
    <property type="entry name" value="Glyco_trans_1"/>
</dbReference>
<dbReference type="Gene3D" id="3.40.50.2000">
    <property type="entry name" value="Glycogen Phosphorylase B"/>
    <property type="match status" value="2"/>
</dbReference>
<dbReference type="EMBL" id="CP051167">
    <property type="protein sequence ID" value="QIZ71563.1"/>
    <property type="molecule type" value="Genomic_DNA"/>
</dbReference>
<keyword evidence="4" id="KW-1185">Reference proteome</keyword>
<name>A0A6H1U0M4_9CYAN</name>